<dbReference type="Pfam" id="PF00685">
    <property type="entry name" value="Sulfotransfer_1"/>
    <property type="match status" value="1"/>
</dbReference>
<dbReference type="RefSeq" id="WP_170134772.1">
    <property type="nucleotide sequence ID" value="NZ_QRAO01000004.1"/>
</dbReference>
<dbReference type="EMBL" id="QRAO01000004">
    <property type="protein sequence ID" value="RDK84814.1"/>
    <property type="molecule type" value="Genomic_DNA"/>
</dbReference>
<dbReference type="GO" id="GO:0006044">
    <property type="term" value="P:N-acetylglucosamine metabolic process"/>
    <property type="evidence" value="ECO:0007669"/>
    <property type="project" value="TreeGrafter"/>
</dbReference>
<dbReference type="AlphaFoldDB" id="A0A370Q8X9"/>
<feature type="region of interest" description="Disordered" evidence="1">
    <location>
        <begin position="249"/>
        <end position="269"/>
    </location>
</feature>
<dbReference type="Gene3D" id="3.40.50.300">
    <property type="entry name" value="P-loop containing nucleotide triphosphate hydrolases"/>
    <property type="match status" value="1"/>
</dbReference>
<dbReference type="Proteomes" id="UP000255317">
    <property type="component" value="Unassembled WGS sequence"/>
</dbReference>
<reference evidence="3 4" key="1">
    <citation type="submission" date="2018-07" db="EMBL/GenBank/DDBJ databases">
        <title>Genomic Encyclopedia of Type Strains, Phase IV (KMG-IV): sequencing the most valuable type-strain genomes for metagenomic binning, comparative biology and taxonomic classification.</title>
        <authorList>
            <person name="Goeker M."/>
        </authorList>
    </citation>
    <scope>NUCLEOTIDE SEQUENCE [LARGE SCALE GENOMIC DNA]</scope>
    <source>
        <strain evidence="3 4">DSM 101478</strain>
    </source>
</reference>
<keyword evidence="3" id="KW-0808">Transferase</keyword>
<evidence type="ECO:0000313" key="3">
    <source>
        <dbReference type="EMBL" id="RDK84814.1"/>
    </source>
</evidence>
<dbReference type="SUPFAM" id="SSF52540">
    <property type="entry name" value="P-loop containing nucleoside triphosphate hydrolases"/>
    <property type="match status" value="1"/>
</dbReference>
<dbReference type="GO" id="GO:0006790">
    <property type="term" value="P:sulfur compound metabolic process"/>
    <property type="evidence" value="ECO:0007669"/>
    <property type="project" value="TreeGrafter"/>
</dbReference>
<keyword evidence="4" id="KW-1185">Reference proteome</keyword>
<dbReference type="InterPro" id="IPR000863">
    <property type="entry name" value="Sulfotransferase_dom"/>
</dbReference>
<dbReference type="InterPro" id="IPR051135">
    <property type="entry name" value="Gal/GlcNAc/GalNAc_ST"/>
</dbReference>
<dbReference type="PANTHER" id="PTHR10704:SF44">
    <property type="entry name" value="LD35051P-RELATED"/>
    <property type="match status" value="1"/>
</dbReference>
<dbReference type="GO" id="GO:0001517">
    <property type="term" value="F:N-acetylglucosamine 6-O-sulfotransferase activity"/>
    <property type="evidence" value="ECO:0007669"/>
    <property type="project" value="TreeGrafter"/>
</dbReference>
<organism evidence="3 4">
    <name type="scientific">Marinirhabdus gelatinilytica</name>
    <dbReference type="NCBI Taxonomy" id="1703343"/>
    <lineage>
        <taxon>Bacteria</taxon>
        <taxon>Pseudomonadati</taxon>
        <taxon>Bacteroidota</taxon>
        <taxon>Flavobacteriia</taxon>
        <taxon>Flavobacteriales</taxon>
        <taxon>Flavobacteriaceae</taxon>
    </lineage>
</organism>
<comment type="caution">
    <text evidence="3">The sequence shown here is derived from an EMBL/GenBank/DDBJ whole genome shotgun (WGS) entry which is preliminary data.</text>
</comment>
<sequence length="298" mass="35017">MEHNNILITGAHRSGTTWTGKVLATATELRYVQEPFNVAISRYKQPFTQWYKYVSVHSPAHEQDQVHNYLKKFTSLQPKHLFTSLTKANSLKGYYYALGDIKNRVTHRTLFKDPLLLFSAPWFQEKMDSKVVVLVRHPAAFIASLKVKDWQFDFTNFQSQPLLMERELSSFASEIEEFATTKKDIVAQGIVLWNILNHYVLKRGSENLPGWYFLRHEDLSTQPVVEFKKLCDFLDIEYSNKMHAKIIETTTGKGPKERQRDSKQNISTWKTRLEPEEIERIKEGTQPIWPHFYTEEDW</sequence>
<accession>A0A370Q8X9</accession>
<dbReference type="PANTHER" id="PTHR10704">
    <property type="entry name" value="CARBOHYDRATE SULFOTRANSFERASE"/>
    <property type="match status" value="1"/>
</dbReference>
<feature type="compositionally biased region" description="Basic and acidic residues" evidence="1">
    <location>
        <begin position="254"/>
        <end position="263"/>
    </location>
</feature>
<name>A0A370Q8X9_9FLAO</name>
<feature type="domain" description="Sulfotransferase" evidence="2">
    <location>
        <begin position="5"/>
        <end position="282"/>
    </location>
</feature>
<evidence type="ECO:0000256" key="1">
    <source>
        <dbReference type="SAM" id="MobiDB-lite"/>
    </source>
</evidence>
<proteinExistence type="predicted"/>
<dbReference type="InterPro" id="IPR027417">
    <property type="entry name" value="P-loop_NTPase"/>
</dbReference>
<evidence type="ECO:0000313" key="4">
    <source>
        <dbReference type="Proteomes" id="UP000255317"/>
    </source>
</evidence>
<evidence type="ECO:0000259" key="2">
    <source>
        <dbReference type="Pfam" id="PF00685"/>
    </source>
</evidence>
<protein>
    <submittedName>
        <fullName evidence="3">Sulfotransferase domain-containing protein</fullName>
    </submittedName>
</protein>
<gene>
    <name evidence="3" type="ORF">C8D94_104187</name>
</gene>